<dbReference type="OrthoDB" id="288590at2759"/>
<dbReference type="InterPro" id="IPR050231">
    <property type="entry name" value="Iron_ascorbate_oxido_reductase"/>
</dbReference>
<feature type="domain" description="Isopenicillin N synthase-like Fe(2+) 2OG dioxygenase" evidence="2">
    <location>
        <begin position="186"/>
        <end position="265"/>
    </location>
</feature>
<protein>
    <recommendedName>
        <fullName evidence="2">Isopenicillin N synthase-like Fe(2+) 2OG dioxygenase domain-containing protein</fullName>
    </recommendedName>
</protein>
<dbReference type="RefSeq" id="XP_043158710.1">
    <property type="nucleotide sequence ID" value="XM_043302775.1"/>
</dbReference>
<name>A0A9P3BDF8_9EURO</name>
<accession>A0A9P3BDF8</accession>
<dbReference type="Gene3D" id="2.60.120.330">
    <property type="entry name" value="B-lactam Antibiotic, Isopenicillin N Synthase, Chain"/>
    <property type="match status" value="1"/>
</dbReference>
<comment type="similarity">
    <text evidence="1">Belongs to the iron/ascorbate-dependent oxidoreductase family.</text>
</comment>
<dbReference type="Proteomes" id="UP001043456">
    <property type="component" value="Unassembled WGS sequence"/>
</dbReference>
<evidence type="ECO:0000313" key="4">
    <source>
        <dbReference type="Proteomes" id="UP001043456"/>
    </source>
</evidence>
<dbReference type="InterPro" id="IPR027443">
    <property type="entry name" value="IPNS-like_sf"/>
</dbReference>
<sequence length="274" mass="30875">MASPTCLQQTIIDGHRVLHAPLQTISYDLLASGDPDEIEKLARNSKSPGFFYLDLRGDQRYLDTLHVLYQLAEDYFAQPEADKMRDFRENQERGYKPGEAETFEIARDEILQGKRIAPQCMSKEWPVVEDFIASSHEKVLTLLSSLSNSLGLGRFEDSHREGQPSDSGLKLESVPFEEKLEDVPPSQHTDGGTLTLLFCPHYTTEIQMPGSTEWGFIEPKTGHAIVNVANSLQRLSKGELHSRLHRVGQPVPGAGKRFCLLYYLRPESSLNLFT</sequence>
<evidence type="ECO:0000313" key="3">
    <source>
        <dbReference type="EMBL" id="GIJ87964.1"/>
    </source>
</evidence>
<gene>
    <name evidence="3" type="ORF">Asppvi_006880</name>
</gene>
<dbReference type="InterPro" id="IPR044861">
    <property type="entry name" value="IPNS-like_FE2OG_OXY"/>
</dbReference>
<comment type="caution">
    <text evidence="3">The sequence shown here is derived from an EMBL/GenBank/DDBJ whole genome shotgun (WGS) entry which is preliminary data.</text>
</comment>
<dbReference type="GeneID" id="67005491"/>
<dbReference type="AlphaFoldDB" id="A0A9P3BDF8"/>
<proteinExistence type="inferred from homology"/>
<dbReference type="PANTHER" id="PTHR47990">
    <property type="entry name" value="2-OXOGLUTARATE (2OG) AND FE(II)-DEPENDENT OXYGENASE SUPERFAMILY PROTEIN-RELATED"/>
    <property type="match status" value="1"/>
</dbReference>
<reference evidence="3 4" key="1">
    <citation type="submission" date="2018-10" db="EMBL/GenBank/DDBJ databases">
        <title>Pan-genome distribution and transcriptional activeness of fungal secondary metabolism genes in Aspergillus section Fumigati.</title>
        <authorList>
            <person name="Takahashi H."/>
            <person name="Umemura M."/>
            <person name="Ninomiya A."/>
            <person name="Kusuya Y."/>
            <person name="Urayama S."/>
            <person name="Shimizu M."/>
            <person name="Watanabe A."/>
            <person name="Kamei K."/>
            <person name="Yaguchi T."/>
            <person name="Hagiwara D."/>
        </authorList>
    </citation>
    <scope>NUCLEOTIDE SEQUENCE [LARGE SCALE GENOMIC DNA]</scope>
    <source>
        <strain evidence="3 4">IFM 55266</strain>
    </source>
</reference>
<organism evidence="3 4">
    <name type="scientific">Aspergillus pseudoviridinutans</name>
    <dbReference type="NCBI Taxonomy" id="1517512"/>
    <lineage>
        <taxon>Eukaryota</taxon>
        <taxon>Fungi</taxon>
        <taxon>Dikarya</taxon>
        <taxon>Ascomycota</taxon>
        <taxon>Pezizomycotina</taxon>
        <taxon>Eurotiomycetes</taxon>
        <taxon>Eurotiomycetidae</taxon>
        <taxon>Eurotiales</taxon>
        <taxon>Aspergillaceae</taxon>
        <taxon>Aspergillus</taxon>
        <taxon>Aspergillus subgen. Fumigati</taxon>
    </lineage>
</organism>
<dbReference type="Pfam" id="PF03171">
    <property type="entry name" value="2OG-FeII_Oxy"/>
    <property type="match status" value="1"/>
</dbReference>
<keyword evidence="4" id="KW-1185">Reference proteome</keyword>
<dbReference type="EMBL" id="BHVY01000004">
    <property type="protein sequence ID" value="GIJ87964.1"/>
    <property type="molecule type" value="Genomic_DNA"/>
</dbReference>
<dbReference type="SUPFAM" id="SSF51197">
    <property type="entry name" value="Clavaminate synthase-like"/>
    <property type="match status" value="1"/>
</dbReference>
<evidence type="ECO:0000256" key="1">
    <source>
        <dbReference type="ARBA" id="ARBA00008056"/>
    </source>
</evidence>
<evidence type="ECO:0000259" key="2">
    <source>
        <dbReference type="Pfam" id="PF03171"/>
    </source>
</evidence>